<name>K5W7E4_PHACS</name>
<evidence type="ECO:0000259" key="2">
    <source>
        <dbReference type="PROSITE" id="PS50048"/>
    </source>
</evidence>
<keyword evidence="4" id="KW-1185">Reference proteome</keyword>
<evidence type="ECO:0000256" key="1">
    <source>
        <dbReference type="SAM" id="MobiDB-lite"/>
    </source>
</evidence>
<dbReference type="SMART" id="SM00066">
    <property type="entry name" value="GAL4"/>
    <property type="match status" value="1"/>
</dbReference>
<dbReference type="GeneID" id="18917279"/>
<dbReference type="Proteomes" id="UP000008370">
    <property type="component" value="Unassembled WGS sequence"/>
</dbReference>
<dbReference type="Gene3D" id="4.10.240.10">
    <property type="entry name" value="Zn(2)-C6 fungal-type DNA-binding domain"/>
    <property type="match status" value="1"/>
</dbReference>
<organism evidence="3 4">
    <name type="scientific">Phanerochaete carnosa (strain HHB-10118-sp)</name>
    <name type="common">White-rot fungus</name>
    <name type="synonym">Peniophora carnosa</name>
    <dbReference type="NCBI Taxonomy" id="650164"/>
    <lineage>
        <taxon>Eukaryota</taxon>
        <taxon>Fungi</taxon>
        <taxon>Dikarya</taxon>
        <taxon>Basidiomycota</taxon>
        <taxon>Agaricomycotina</taxon>
        <taxon>Agaricomycetes</taxon>
        <taxon>Polyporales</taxon>
        <taxon>Phanerochaetaceae</taxon>
        <taxon>Phanerochaete</taxon>
    </lineage>
</organism>
<dbReference type="InParanoid" id="K5W7E4"/>
<dbReference type="InterPro" id="IPR036864">
    <property type="entry name" value="Zn2-C6_fun-type_DNA-bd_sf"/>
</dbReference>
<sequence length="363" mass="39485">MHPHFQYPYSISHPYPASPSAGSFYYASAHGASANSMENTHDVSAVRLAYNQVSASHQYYEDAAGPGVIPYAGEYISQEHWHKGAGGPPAYTGGMHPLPAFYESGEVSPASTDDSSGTFYDSPHTSDDGRLVDERGCGEPQAHACHTHFSGYEDAGDAGYPRGLITAEQYSYPAGQDGVRGGPYDGHPHPAAHMHYDHPHGFADGPQTADERHSAYAAGAPMKAPVRTQSPMAHLPYQETYYYPSYSYTSVEQPQPVYPTGHYSGALHQPQSGPYTEATIAIPARRSPPLVEDAPKKPLTLACFFCRKRKIACGSPPPGKKDRTCNQCARRNLRCEYPVNSRRGTRQRESEPSLYAAAPGYGR</sequence>
<dbReference type="GO" id="GO:0008270">
    <property type="term" value="F:zinc ion binding"/>
    <property type="evidence" value="ECO:0007669"/>
    <property type="project" value="InterPro"/>
</dbReference>
<dbReference type="CDD" id="cd00067">
    <property type="entry name" value="GAL4"/>
    <property type="match status" value="1"/>
</dbReference>
<dbReference type="AlphaFoldDB" id="K5W7E4"/>
<evidence type="ECO:0000313" key="3">
    <source>
        <dbReference type="EMBL" id="EKM54874.1"/>
    </source>
</evidence>
<dbReference type="KEGG" id="pco:PHACADRAFT_259035"/>
<proteinExistence type="predicted"/>
<dbReference type="Pfam" id="PF00172">
    <property type="entry name" value="Zn_clus"/>
    <property type="match status" value="1"/>
</dbReference>
<dbReference type="GO" id="GO:0000981">
    <property type="term" value="F:DNA-binding transcription factor activity, RNA polymerase II-specific"/>
    <property type="evidence" value="ECO:0007669"/>
    <property type="project" value="InterPro"/>
</dbReference>
<dbReference type="RefSeq" id="XP_007397549.1">
    <property type="nucleotide sequence ID" value="XM_007397487.1"/>
</dbReference>
<protein>
    <recommendedName>
        <fullName evidence="2">Zn(2)-C6 fungal-type domain-containing protein</fullName>
    </recommendedName>
</protein>
<gene>
    <name evidence="3" type="ORF">PHACADRAFT_259035</name>
</gene>
<feature type="domain" description="Zn(2)-C6 fungal-type" evidence="2">
    <location>
        <begin position="302"/>
        <end position="337"/>
    </location>
</feature>
<dbReference type="PROSITE" id="PS00463">
    <property type="entry name" value="ZN2_CY6_FUNGAL_1"/>
    <property type="match status" value="1"/>
</dbReference>
<evidence type="ECO:0000313" key="4">
    <source>
        <dbReference type="Proteomes" id="UP000008370"/>
    </source>
</evidence>
<accession>K5W7E4</accession>
<dbReference type="InterPro" id="IPR001138">
    <property type="entry name" value="Zn2Cys6_DnaBD"/>
</dbReference>
<feature type="region of interest" description="Disordered" evidence="1">
    <location>
        <begin position="340"/>
        <end position="363"/>
    </location>
</feature>
<feature type="region of interest" description="Disordered" evidence="1">
    <location>
        <begin position="106"/>
        <end position="130"/>
    </location>
</feature>
<dbReference type="PROSITE" id="PS50048">
    <property type="entry name" value="ZN2_CY6_FUNGAL_2"/>
    <property type="match status" value="1"/>
</dbReference>
<dbReference type="EMBL" id="JH930473">
    <property type="protein sequence ID" value="EKM54874.1"/>
    <property type="molecule type" value="Genomic_DNA"/>
</dbReference>
<dbReference type="HOGENOM" id="CLU_763148_0_0_1"/>
<reference evidence="3 4" key="1">
    <citation type="journal article" date="2012" name="BMC Genomics">
        <title>Comparative genomics of the white-rot fungi, Phanerochaete carnosa and P. chrysosporium, to elucidate the genetic basis of the distinct wood types they colonize.</title>
        <authorList>
            <person name="Suzuki H."/>
            <person name="MacDonald J."/>
            <person name="Syed K."/>
            <person name="Salamov A."/>
            <person name="Hori C."/>
            <person name="Aerts A."/>
            <person name="Henrissat B."/>
            <person name="Wiebenga A."/>
            <person name="vanKuyk P.A."/>
            <person name="Barry K."/>
            <person name="Lindquist E."/>
            <person name="LaButti K."/>
            <person name="Lapidus A."/>
            <person name="Lucas S."/>
            <person name="Coutinho P."/>
            <person name="Gong Y."/>
            <person name="Samejima M."/>
            <person name="Mahadevan R."/>
            <person name="Abou-Zaid M."/>
            <person name="de Vries R.P."/>
            <person name="Igarashi K."/>
            <person name="Yadav J.S."/>
            <person name="Grigoriev I.V."/>
            <person name="Master E.R."/>
        </authorList>
    </citation>
    <scope>NUCLEOTIDE SEQUENCE [LARGE SCALE GENOMIC DNA]</scope>
    <source>
        <strain evidence="3 4">HHB-10118-sp</strain>
    </source>
</reference>
<feature type="compositionally biased region" description="Polar residues" evidence="1">
    <location>
        <begin position="109"/>
        <end position="119"/>
    </location>
</feature>
<dbReference type="OrthoDB" id="39175at2759"/>
<dbReference type="SUPFAM" id="SSF57701">
    <property type="entry name" value="Zn2/Cys6 DNA-binding domain"/>
    <property type="match status" value="1"/>
</dbReference>